<proteinExistence type="predicted"/>
<reference evidence="1" key="1">
    <citation type="submission" date="2020-05" db="EMBL/GenBank/DDBJ databases">
        <title>Mycena genomes resolve the evolution of fungal bioluminescence.</title>
        <authorList>
            <person name="Tsai I.J."/>
        </authorList>
    </citation>
    <scope>NUCLEOTIDE SEQUENCE</scope>
    <source>
        <strain evidence="1">110903Hualien_Pintung</strain>
    </source>
</reference>
<dbReference type="Proteomes" id="UP000613580">
    <property type="component" value="Unassembled WGS sequence"/>
</dbReference>
<organism evidence="1 2">
    <name type="scientific">Mycena chlorophos</name>
    <name type="common">Agaric fungus</name>
    <name type="synonym">Agaricus chlorophos</name>
    <dbReference type="NCBI Taxonomy" id="658473"/>
    <lineage>
        <taxon>Eukaryota</taxon>
        <taxon>Fungi</taxon>
        <taxon>Dikarya</taxon>
        <taxon>Basidiomycota</taxon>
        <taxon>Agaricomycotina</taxon>
        <taxon>Agaricomycetes</taxon>
        <taxon>Agaricomycetidae</taxon>
        <taxon>Agaricales</taxon>
        <taxon>Marasmiineae</taxon>
        <taxon>Mycenaceae</taxon>
        <taxon>Mycena</taxon>
    </lineage>
</organism>
<evidence type="ECO:0000313" key="1">
    <source>
        <dbReference type="EMBL" id="KAF7319079.1"/>
    </source>
</evidence>
<sequence length="82" mass="9176">MSGFPQTNTATYKKERKYAELASALARMSKAITHTADLCTEVQLDLEAMRNFAGHDAAKFMTVAAQLNKEVQMQAEEEEARH</sequence>
<protein>
    <submittedName>
        <fullName evidence="1">Uncharacterized protein</fullName>
    </submittedName>
</protein>
<accession>A0A8H6WHQ5</accession>
<dbReference type="EMBL" id="JACAZE010000003">
    <property type="protein sequence ID" value="KAF7319079.1"/>
    <property type="molecule type" value="Genomic_DNA"/>
</dbReference>
<keyword evidence="2" id="KW-1185">Reference proteome</keyword>
<name>A0A8H6WHQ5_MYCCL</name>
<evidence type="ECO:0000313" key="2">
    <source>
        <dbReference type="Proteomes" id="UP000613580"/>
    </source>
</evidence>
<comment type="caution">
    <text evidence="1">The sequence shown here is derived from an EMBL/GenBank/DDBJ whole genome shotgun (WGS) entry which is preliminary data.</text>
</comment>
<dbReference type="OrthoDB" id="3212378at2759"/>
<dbReference type="AlphaFoldDB" id="A0A8H6WHQ5"/>
<gene>
    <name evidence="1" type="ORF">HMN09_00244200</name>
</gene>